<dbReference type="SMART" id="SM00387">
    <property type="entry name" value="HATPase_c"/>
    <property type="match status" value="1"/>
</dbReference>
<dbReference type="PROSITE" id="PS50109">
    <property type="entry name" value="HIS_KIN"/>
    <property type="match status" value="1"/>
</dbReference>
<evidence type="ECO:0000256" key="2">
    <source>
        <dbReference type="ARBA" id="ARBA00012438"/>
    </source>
</evidence>
<dbReference type="InterPro" id="IPR003661">
    <property type="entry name" value="HisK_dim/P_dom"/>
</dbReference>
<dbReference type="STRING" id="742817.HMPREF9449_01164"/>
<comment type="caution">
    <text evidence="9">The sequence shown here is derived from an EMBL/GenBank/DDBJ whole genome shotgun (WGS) entry which is preliminary data.</text>
</comment>
<dbReference type="RefSeq" id="WP_009136312.1">
    <property type="nucleotide sequence ID" value="NZ_JH594596.1"/>
</dbReference>
<dbReference type="InterPro" id="IPR036890">
    <property type="entry name" value="HATPase_C_sf"/>
</dbReference>
<dbReference type="PANTHER" id="PTHR43711">
    <property type="entry name" value="TWO-COMPONENT HISTIDINE KINASE"/>
    <property type="match status" value="1"/>
</dbReference>
<reference evidence="9 10" key="1">
    <citation type="submission" date="2012-01" db="EMBL/GenBank/DDBJ databases">
        <title>The Genome Sequence of Odoribacter laneus YIT 12061.</title>
        <authorList>
            <consortium name="The Broad Institute Genome Sequencing Platform"/>
            <person name="Earl A."/>
            <person name="Ward D."/>
            <person name="Feldgarden M."/>
            <person name="Gevers D."/>
            <person name="Morotomi M."/>
            <person name="Young S.K."/>
            <person name="Zeng Q."/>
            <person name="Gargeya S."/>
            <person name="Fitzgerald M."/>
            <person name="Haas B."/>
            <person name="Abouelleil A."/>
            <person name="Alvarado L."/>
            <person name="Arachchi H.M."/>
            <person name="Berlin A."/>
            <person name="Chapman S.B."/>
            <person name="Gearin G."/>
            <person name="Goldberg J."/>
            <person name="Griggs A."/>
            <person name="Gujja S."/>
            <person name="Hansen M."/>
            <person name="Heiman D."/>
            <person name="Howarth C."/>
            <person name="Larimer J."/>
            <person name="Lui A."/>
            <person name="MacDonald P.J.P."/>
            <person name="McCowen C."/>
            <person name="Montmayeur A."/>
            <person name="Murphy C."/>
            <person name="Neiman D."/>
            <person name="Pearson M."/>
            <person name="Priest M."/>
            <person name="Roberts A."/>
            <person name="Saif S."/>
            <person name="Shea T."/>
            <person name="Sisk P."/>
            <person name="Stolte C."/>
            <person name="Sykes S."/>
            <person name="Wortman J."/>
            <person name="Nusbaum C."/>
            <person name="Birren B."/>
        </authorList>
    </citation>
    <scope>NUCLEOTIDE SEQUENCE [LARGE SCALE GENOMIC DNA]</scope>
    <source>
        <strain evidence="9 10">YIT 12061</strain>
    </source>
</reference>
<evidence type="ECO:0000256" key="7">
    <source>
        <dbReference type="SAM" id="Phobius"/>
    </source>
</evidence>
<dbReference type="CDD" id="cd00082">
    <property type="entry name" value="HisKA"/>
    <property type="match status" value="1"/>
</dbReference>
<dbReference type="GO" id="GO:0000155">
    <property type="term" value="F:phosphorelay sensor kinase activity"/>
    <property type="evidence" value="ECO:0007669"/>
    <property type="project" value="InterPro"/>
</dbReference>
<dbReference type="EC" id="2.7.13.3" evidence="2"/>
<keyword evidence="5" id="KW-0418">Kinase</keyword>
<dbReference type="eggNOG" id="COG2205">
    <property type="taxonomic scope" value="Bacteria"/>
</dbReference>
<sequence>MNRFLKHIVLCVCGLWLIHPAWAGERRKITWPETVLQEEIIQSFRNSLGFTYLPEKGKTQKDIDSLLFVWEGEKQYDSYFELRRIAIKSKALRGETRLAIAESDRMYSKAVALDHSLGRALALNVIGEVYALTGRDQEAGDAYKKALTLFDTLKVDPALIKILLVELTEYYLHINYPTGAGECIERLNKMPLGASLETEQAIRYIFNAYYEISKGDVSAAKQYLDKVSSFVSVLPPAVLRHFFIVEAMYLTKVGLQEQALESYEQFFKTKDIYNNHALYVIALKNKADLYRVMGRKEEAYEQYNAIYAYIKSTFEKNYPKEIDQLTTRFQAEQLAYQNERDRHLSMRYYTIGIILCVVLLLVFSFFSWKKIFRLRLSKRKLEVMTRKAENAIKRKNLFLSNMSHEVRTPLNAIVGFSGLLASEDMDLDAASEKEYCEIIKVNSQQLLNLVNDILDFSDFEGENIKFNIRQSDAVKICKDVIETIRASYQLQVELSFITELSELFLDTDDARLRQVLINLLVNATKFTKEGSIVLKLEISPEDEEMALFSVTDTGCGIPLEKQKLIFERFEKLNDFVQGSGLGLSICQLIVKHIQGRLWVDPHYMQGARFCFTHPLKYKSPL</sequence>
<dbReference type="Gene3D" id="1.10.287.130">
    <property type="match status" value="1"/>
</dbReference>
<keyword evidence="6" id="KW-0902">Two-component regulatory system</keyword>
<feature type="domain" description="Histidine kinase" evidence="8">
    <location>
        <begin position="401"/>
        <end position="617"/>
    </location>
</feature>
<dbReference type="PATRIC" id="fig|742817.3.peg.1235"/>
<dbReference type="SUPFAM" id="SSF55874">
    <property type="entry name" value="ATPase domain of HSP90 chaperone/DNA topoisomerase II/histidine kinase"/>
    <property type="match status" value="1"/>
</dbReference>
<evidence type="ECO:0000256" key="6">
    <source>
        <dbReference type="ARBA" id="ARBA00023012"/>
    </source>
</evidence>
<dbReference type="InterPro" id="IPR019734">
    <property type="entry name" value="TPR_rpt"/>
</dbReference>
<dbReference type="PANTHER" id="PTHR43711:SF26">
    <property type="entry name" value="SENSOR HISTIDINE KINASE RCSC"/>
    <property type="match status" value="1"/>
</dbReference>
<organism evidence="9 10">
    <name type="scientific">Odoribacter laneus YIT 12061</name>
    <dbReference type="NCBI Taxonomy" id="742817"/>
    <lineage>
        <taxon>Bacteria</taxon>
        <taxon>Pseudomonadati</taxon>
        <taxon>Bacteroidota</taxon>
        <taxon>Bacteroidia</taxon>
        <taxon>Bacteroidales</taxon>
        <taxon>Odoribacteraceae</taxon>
        <taxon>Odoribacter</taxon>
    </lineage>
</organism>
<evidence type="ECO:0000313" key="9">
    <source>
        <dbReference type="EMBL" id="EHP48801.1"/>
    </source>
</evidence>
<evidence type="ECO:0000256" key="1">
    <source>
        <dbReference type="ARBA" id="ARBA00000085"/>
    </source>
</evidence>
<dbReference type="HOGENOM" id="CLU_023350_0_0_10"/>
<evidence type="ECO:0000256" key="3">
    <source>
        <dbReference type="ARBA" id="ARBA00022553"/>
    </source>
</evidence>
<dbReference type="InterPro" id="IPR003594">
    <property type="entry name" value="HATPase_dom"/>
</dbReference>
<dbReference type="InterPro" id="IPR050736">
    <property type="entry name" value="Sensor_HK_Regulatory"/>
</dbReference>
<dbReference type="InterPro" id="IPR011990">
    <property type="entry name" value="TPR-like_helical_dom_sf"/>
</dbReference>
<name>H1DFX8_9BACT</name>
<dbReference type="Gene3D" id="3.30.565.10">
    <property type="entry name" value="Histidine kinase-like ATPase, C-terminal domain"/>
    <property type="match status" value="1"/>
</dbReference>
<feature type="transmembrane region" description="Helical" evidence="7">
    <location>
        <begin position="348"/>
        <end position="368"/>
    </location>
</feature>
<evidence type="ECO:0000256" key="4">
    <source>
        <dbReference type="ARBA" id="ARBA00022679"/>
    </source>
</evidence>
<dbReference type="InterPro" id="IPR004358">
    <property type="entry name" value="Sig_transdc_His_kin-like_C"/>
</dbReference>
<dbReference type="PRINTS" id="PR00344">
    <property type="entry name" value="BCTRLSENSOR"/>
</dbReference>
<dbReference type="Gene3D" id="1.25.40.10">
    <property type="entry name" value="Tetratricopeptide repeat domain"/>
    <property type="match status" value="1"/>
</dbReference>
<dbReference type="Pfam" id="PF00512">
    <property type="entry name" value="HisKA"/>
    <property type="match status" value="1"/>
</dbReference>
<dbReference type="InterPro" id="IPR005467">
    <property type="entry name" value="His_kinase_dom"/>
</dbReference>
<protein>
    <recommendedName>
        <fullName evidence="2">histidine kinase</fullName>
        <ecNumber evidence="2">2.7.13.3</ecNumber>
    </recommendedName>
</protein>
<gene>
    <name evidence="9" type="ORF">HMPREF9449_01164</name>
</gene>
<evidence type="ECO:0000313" key="10">
    <source>
        <dbReference type="Proteomes" id="UP000004892"/>
    </source>
</evidence>
<accession>H1DFX8</accession>
<keyword evidence="10" id="KW-1185">Reference proteome</keyword>
<dbReference type="GeneID" id="98068751"/>
<keyword evidence="7" id="KW-0472">Membrane</keyword>
<dbReference type="Proteomes" id="UP000004892">
    <property type="component" value="Unassembled WGS sequence"/>
</dbReference>
<keyword evidence="3" id="KW-0597">Phosphoprotein</keyword>
<dbReference type="InterPro" id="IPR036097">
    <property type="entry name" value="HisK_dim/P_sf"/>
</dbReference>
<keyword evidence="4" id="KW-0808">Transferase</keyword>
<dbReference type="SUPFAM" id="SSF48452">
    <property type="entry name" value="TPR-like"/>
    <property type="match status" value="2"/>
</dbReference>
<dbReference type="AlphaFoldDB" id="H1DFX8"/>
<dbReference type="SUPFAM" id="SSF47384">
    <property type="entry name" value="Homodimeric domain of signal transducing histidine kinase"/>
    <property type="match status" value="1"/>
</dbReference>
<proteinExistence type="predicted"/>
<evidence type="ECO:0000256" key="5">
    <source>
        <dbReference type="ARBA" id="ARBA00022777"/>
    </source>
</evidence>
<dbReference type="SMART" id="SM00028">
    <property type="entry name" value="TPR"/>
    <property type="match status" value="2"/>
</dbReference>
<comment type="catalytic activity">
    <reaction evidence="1">
        <text>ATP + protein L-histidine = ADP + protein N-phospho-L-histidine.</text>
        <dbReference type="EC" id="2.7.13.3"/>
    </reaction>
</comment>
<dbReference type="SMART" id="SM00388">
    <property type="entry name" value="HisKA"/>
    <property type="match status" value="1"/>
</dbReference>
<keyword evidence="7" id="KW-1133">Transmembrane helix</keyword>
<keyword evidence="7" id="KW-0812">Transmembrane</keyword>
<dbReference type="Pfam" id="PF02518">
    <property type="entry name" value="HATPase_c"/>
    <property type="match status" value="1"/>
</dbReference>
<dbReference type="EMBL" id="ADMC01000017">
    <property type="protein sequence ID" value="EHP48801.1"/>
    <property type="molecule type" value="Genomic_DNA"/>
</dbReference>
<evidence type="ECO:0000259" key="8">
    <source>
        <dbReference type="PROSITE" id="PS50109"/>
    </source>
</evidence>